<evidence type="ECO:0000256" key="1">
    <source>
        <dbReference type="SAM" id="MobiDB-lite"/>
    </source>
</evidence>
<dbReference type="EMBL" id="CAUYUJ010022252">
    <property type="protein sequence ID" value="CAK0909751.1"/>
    <property type="molecule type" value="Genomic_DNA"/>
</dbReference>
<feature type="non-terminal residue" evidence="2">
    <location>
        <position position="1"/>
    </location>
</feature>
<keyword evidence="3" id="KW-1185">Reference proteome</keyword>
<proteinExistence type="predicted"/>
<sequence>GAAALRTLARGARPAFLLCCSSCCARLPWPRRAAAPWKGSRRPPASRSSRPSPARPLPSGRPRLAPAPLASAPSPTRPGGPRPLGRRPGPRRRRRSPRRVGGPGAVPSWKWRAWPPLCARTPATVRAGLA</sequence>
<protein>
    <submittedName>
        <fullName evidence="2">Uncharacterized protein</fullName>
    </submittedName>
</protein>
<name>A0ABN9YAK2_9DINO</name>
<evidence type="ECO:0000313" key="2">
    <source>
        <dbReference type="EMBL" id="CAK0909751.1"/>
    </source>
</evidence>
<organism evidence="2 3">
    <name type="scientific">Prorocentrum cordatum</name>
    <dbReference type="NCBI Taxonomy" id="2364126"/>
    <lineage>
        <taxon>Eukaryota</taxon>
        <taxon>Sar</taxon>
        <taxon>Alveolata</taxon>
        <taxon>Dinophyceae</taxon>
        <taxon>Prorocentrales</taxon>
        <taxon>Prorocentraceae</taxon>
        <taxon>Prorocentrum</taxon>
    </lineage>
</organism>
<gene>
    <name evidence="2" type="ORF">PCOR1329_LOCUS84087</name>
</gene>
<feature type="non-terminal residue" evidence="2">
    <location>
        <position position="130"/>
    </location>
</feature>
<accession>A0ABN9YAK2</accession>
<dbReference type="Proteomes" id="UP001189429">
    <property type="component" value="Unassembled WGS sequence"/>
</dbReference>
<reference evidence="2" key="1">
    <citation type="submission" date="2023-10" db="EMBL/GenBank/DDBJ databases">
        <authorList>
            <person name="Chen Y."/>
            <person name="Shah S."/>
            <person name="Dougan E. K."/>
            <person name="Thang M."/>
            <person name="Chan C."/>
        </authorList>
    </citation>
    <scope>NUCLEOTIDE SEQUENCE [LARGE SCALE GENOMIC DNA]</scope>
</reference>
<feature type="compositionally biased region" description="Low complexity" evidence="1">
    <location>
        <begin position="34"/>
        <end position="74"/>
    </location>
</feature>
<feature type="region of interest" description="Disordered" evidence="1">
    <location>
        <begin position="34"/>
        <end position="110"/>
    </location>
</feature>
<feature type="compositionally biased region" description="Basic residues" evidence="1">
    <location>
        <begin position="84"/>
        <end position="98"/>
    </location>
</feature>
<evidence type="ECO:0000313" key="3">
    <source>
        <dbReference type="Proteomes" id="UP001189429"/>
    </source>
</evidence>
<comment type="caution">
    <text evidence="2">The sequence shown here is derived from an EMBL/GenBank/DDBJ whole genome shotgun (WGS) entry which is preliminary data.</text>
</comment>